<dbReference type="Pfam" id="PF09805">
    <property type="entry name" value="Nop25"/>
    <property type="match status" value="1"/>
</dbReference>
<evidence type="ECO:0000313" key="2">
    <source>
        <dbReference type="EMBL" id="GCA64296.1"/>
    </source>
</evidence>
<dbReference type="EMBL" id="BDIP01006817">
    <property type="protein sequence ID" value="GCA64296.1"/>
    <property type="molecule type" value="Genomic_DNA"/>
</dbReference>
<feature type="compositionally biased region" description="Basic and acidic residues" evidence="1">
    <location>
        <begin position="148"/>
        <end position="159"/>
    </location>
</feature>
<gene>
    <name evidence="2" type="ORF">KIPB_013864</name>
</gene>
<feature type="region of interest" description="Disordered" evidence="1">
    <location>
        <begin position="131"/>
        <end position="192"/>
    </location>
</feature>
<dbReference type="InterPro" id="IPR019186">
    <property type="entry name" value="Nucleolar_protein_12"/>
</dbReference>
<feature type="compositionally biased region" description="Basic residues" evidence="1">
    <location>
        <begin position="7"/>
        <end position="23"/>
    </location>
</feature>
<feature type="region of interest" description="Disordered" evidence="1">
    <location>
        <begin position="1"/>
        <end position="28"/>
    </location>
</feature>
<accession>A0A391NWC6</accession>
<sequence>MAPIPKKDRKKKQIYGRKGKGKFIRGGAVPEVDTSSSMVFLDQAKADAKAQRLNGRKSNRKGSGKARKERVSEVIFDKEKLNRYVNGFRSRKDQRRKEAIELQDKRQKMDKLEQRQERDLYARQALEELKSTPNYTSLSLKELRRRQREADAEKTEETAPKATAAAATEEREEEQEQDRGTETVRADISGQRVCVKVSGDRRGLIFRQPQPQE</sequence>
<dbReference type="Proteomes" id="UP000265618">
    <property type="component" value="Unassembled WGS sequence"/>
</dbReference>
<feature type="compositionally biased region" description="Basic and acidic residues" evidence="1">
    <location>
        <begin position="95"/>
        <end position="116"/>
    </location>
</feature>
<organism evidence="2 3">
    <name type="scientific">Kipferlia bialata</name>
    <dbReference type="NCBI Taxonomy" id="797122"/>
    <lineage>
        <taxon>Eukaryota</taxon>
        <taxon>Metamonada</taxon>
        <taxon>Carpediemonas-like organisms</taxon>
        <taxon>Kipferlia</taxon>
    </lineage>
</organism>
<keyword evidence="3" id="KW-1185">Reference proteome</keyword>
<feature type="region of interest" description="Disordered" evidence="1">
    <location>
        <begin position="47"/>
        <end position="70"/>
    </location>
</feature>
<evidence type="ECO:0000256" key="1">
    <source>
        <dbReference type="SAM" id="MobiDB-lite"/>
    </source>
</evidence>
<evidence type="ECO:0000313" key="3">
    <source>
        <dbReference type="Proteomes" id="UP000265618"/>
    </source>
</evidence>
<name>A0A391NWC6_9EUKA</name>
<reference evidence="2 3" key="1">
    <citation type="journal article" date="2018" name="PLoS ONE">
        <title>The draft genome of Kipferlia bialata reveals reductive genome evolution in fornicate parasites.</title>
        <authorList>
            <person name="Tanifuji G."/>
            <person name="Takabayashi S."/>
            <person name="Kume K."/>
            <person name="Takagi M."/>
            <person name="Nakayama T."/>
            <person name="Kamikawa R."/>
            <person name="Inagaki Y."/>
            <person name="Hashimoto T."/>
        </authorList>
    </citation>
    <scope>NUCLEOTIDE SEQUENCE [LARGE SCALE GENOMIC DNA]</scope>
    <source>
        <strain evidence="2">NY0173</strain>
    </source>
</reference>
<dbReference type="AlphaFoldDB" id="A0A391NWC6"/>
<protein>
    <submittedName>
        <fullName evidence="2">Nucleolar protein 12</fullName>
    </submittedName>
</protein>
<comment type="caution">
    <text evidence="2">The sequence shown here is derived from an EMBL/GenBank/DDBJ whole genome shotgun (WGS) entry which is preliminary data.</text>
</comment>
<feature type="region of interest" description="Disordered" evidence="1">
    <location>
        <begin position="87"/>
        <end position="116"/>
    </location>
</feature>
<feature type="compositionally biased region" description="Basic residues" evidence="1">
    <location>
        <begin position="54"/>
        <end position="68"/>
    </location>
</feature>
<proteinExistence type="predicted"/>